<proteinExistence type="predicted"/>
<keyword evidence="2" id="KW-0238">DNA-binding</keyword>
<evidence type="ECO:0000313" key="7">
    <source>
        <dbReference type="EMBL" id="MDT8332641.1"/>
    </source>
</evidence>
<dbReference type="EMBL" id="CP015583">
    <property type="protein sequence ID" value="APT58496.1"/>
    <property type="molecule type" value="Genomic_DNA"/>
</dbReference>
<accession>A0A1L7AI58</accession>
<organism evidence="6 8">
    <name type="scientific">Roseomonas gilardii</name>
    <dbReference type="NCBI Taxonomy" id="257708"/>
    <lineage>
        <taxon>Bacteria</taxon>
        <taxon>Pseudomonadati</taxon>
        <taxon>Pseudomonadota</taxon>
        <taxon>Alphaproteobacteria</taxon>
        <taxon>Acetobacterales</taxon>
        <taxon>Roseomonadaceae</taxon>
        <taxon>Roseomonas</taxon>
    </lineage>
</organism>
<sequence length="168" mass="19234">MPDPQPTLGFVLNDVARFLRRRFEQNARASGLELTRAQWQALAWLSRGEGLQQNQLADQLEVEPITLARLLDRLQAQGLIERRRHPTDRRAWQLFLTPAAHPIVARMHEIGDRTRQEALAGLGDEERAVLLRSLSLMRKNLIAACERPPEAVPSEDRDPENTPLRRRA</sequence>
<dbReference type="SMART" id="SM00347">
    <property type="entry name" value="HTH_MARR"/>
    <property type="match status" value="1"/>
</dbReference>
<dbReference type="PANTHER" id="PTHR33164:SF64">
    <property type="entry name" value="TRANSCRIPTIONAL REGULATOR SLYA"/>
    <property type="match status" value="1"/>
</dbReference>
<dbReference type="AlphaFoldDB" id="A0A1L7AI58"/>
<dbReference type="Pfam" id="PF12802">
    <property type="entry name" value="MarR_2"/>
    <property type="match status" value="1"/>
</dbReference>
<dbReference type="InterPro" id="IPR000835">
    <property type="entry name" value="HTH_MarR-typ"/>
</dbReference>
<feature type="region of interest" description="Disordered" evidence="4">
    <location>
        <begin position="147"/>
        <end position="168"/>
    </location>
</feature>
<dbReference type="PRINTS" id="PR00598">
    <property type="entry name" value="HTHMARR"/>
</dbReference>
<evidence type="ECO:0000256" key="3">
    <source>
        <dbReference type="ARBA" id="ARBA00023163"/>
    </source>
</evidence>
<dbReference type="SUPFAM" id="SSF46785">
    <property type="entry name" value="Winged helix' DNA-binding domain"/>
    <property type="match status" value="1"/>
</dbReference>
<evidence type="ECO:0000256" key="4">
    <source>
        <dbReference type="SAM" id="MobiDB-lite"/>
    </source>
</evidence>
<reference evidence="7" key="3">
    <citation type="submission" date="2023-09" db="EMBL/GenBank/DDBJ databases">
        <authorList>
            <person name="Schober I."/>
            <person name="Bunk B."/>
        </authorList>
    </citation>
    <scope>NUCLEOTIDE SEQUENCE</scope>
    <source>
        <strain evidence="7">DSM 103800</strain>
    </source>
</reference>
<dbReference type="Gene3D" id="1.10.10.10">
    <property type="entry name" value="Winged helix-like DNA-binding domain superfamily/Winged helix DNA-binding domain"/>
    <property type="match status" value="1"/>
</dbReference>
<keyword evidence="3" id="KW-0804">Transcription</keyword>
<evidence type="ECO:0000259" key="5">
    <source>
        <dbReference type="PROSITE" id="PS50995"/>
    </source>
</evidence>
<dbReference type="PROSITE" id="PS50995">
    <property type="entry name" value="HTH_MARR_2"/>
    <property type="match status" value="1"/>
</dbReference>
<evidence type="ECO:0000313" key="6">
    <source>
        <dbReference type="EMBL" id="APT58496.1"/>
    </source>
</evidence>
<reference evidence="6 8" key="1">
    <citation type="submission" date="2016-05" db="EMBL/GenBank/DDBJ databases">
        <title>Complete Genome and Methylome Analysis of Psychrotrophic Bacterial Isolates from Antarctic Lake Untersee.</title>
        <authorList>
            <person name="Fomenkov A."/>
            <person name="Akimov V.N."/>
            <person name="Vasilyeva L.V."/>
            <person name="Andersen D."/>
            <person name="Vincze T."/>
            <person name="Roberts R.J."/>
        </authorList>
    </citation>
    <scope>NUCLEOTIDE SEQUENCE [LARGE SCALE GENOMIC DNA]</scope>
    <source>
        <strain evidence="6 8">U14-5</strain>
    </source>
</reference>
<evidence type="ECO:0000313" key="8">
    <source>
        <dbReference type="Proteomes" id="UP000185494"/>
    </source>
</evidence>
<name>A0A1L7AI58_9PROT</name>
<dbReference type="PANTHER" id="PTHR33164">
    <property type="entry name" value="TRANSCRIPTIONAL REGULATOR, MARR FAMILY"/>
    <property type="match status" value="1"/>
</dbReference>
<dbReference type="Proteomes" id="UP000185494">
    <property type="component" value="Chromosome 1"/>
</dbReference>
<dbReference type="Proteomes" id="UP001258945">
    <property type="component" value="Unassembled WGS sequence"/>
</dbReference>
<dbReference type="GO" id="GO:0003677">
    <property type="term" value="F:DNA binding"/>
    <property type="evidence" value="ECO:0007669"/>
    <property type="project" value="UniProtKB-KW"/>
</dbReference>
<keyword evidence="1" id="KW-0805">Transcription regulation</keyword>
<dbReference type="eggNOG" id="COG1846">
    <property type="taxonomic scope" value="Bacteria"/>
</dbReference>
<dbReference type="GO" id="GO:0006950">
    <property type="term" value="P:response to stress"/>
    <property type="evidence" value="ECO:0007669"/>
    <property type="project" value="TreeGrafter"/>
</dbReference>
<reference evidence="7 9" key="2">
    <citation type="journal article" date="2019" name="Microb. Pathog.">
        <title>Comparison of VITEK 2, MALDI-TOF MS, 16S rRNA gene sequencing, and whole-genome sequencing for identification of Roseomonas mucosa.</title>
        <authorList>
            <person name="Rudolph W.W."/>
            <person name="Gunzer F."/>
            <person name="Trauth M."/>
            <person name="Bunk B."/>
            <person name="Bigge R."/>
            <person name="Schrottner P."/>
        </authorList>
    </citation>
    <scope>NUCLEOTIDE SEQUENCE [LARGE SCALE GENOMIC DNA]</scope>
    <source>
        <strain evidence="7 9">DSM 103800</strain>
    </source>
</reference>
<dbReference type="InterPro" id="IPR036388">
    <property type="entry name" value="WH-like_DNA-bd_sf"/>
</dbReference>
<keyword evidence="9" id="KW-1185">Reference proteome</keyword>
<dbReference type="InterPro" id="IPR039422">
    <property type="entry name" value="MarR/SlyA-like"/>
</dbReference>
<evidence type="ECO:0000256" key="1">
    <source>
        <dbReference type="ARBA" id="ARBA00023015"/>
    </source>
</evidence>
<dbReference type="KEGG" id="rgi:RGI145_16650"/>
<dbReference type="RefSeq" id="WP_075799257.1">
    <property type="nucleotide sequence ID" value="NZ_CP015583.1"/>
</dbReference>
<dbReference type="STRING" id="257708.RGI145_16650"/>
<evidence type="ECO:0000313" key="9">
    <source>
        <dbReference type="Proteomes" id="UP001258945"/>
    </source>
</evidence>
<dbReference type="EMBL" id="JAVVDO010000032">
    <property type="protein sequence ID" value="MDT8332641.1"/>
    <property type="molecule type" value="Genomic_DNA"/>
</dbReference>
<protein>
    <submittedName>
        <fullName evidence="6">MarR family transcriptional regulator</fullName>
    </submittedName>
</protein>
<dbReference type="InterPro" id="IPR036390">
    <property type="entry name" value="WH_DNA-bd_sf"/>
</dbReference>
<evidence type="ECO:0000256" key="2">
    <source>
        <dbReference type="ARBA" id="ARBA00023125"/>
    </source>
</evidence>
<gene>
    <name evidence="6" type="ORF">RGI145_16650</name>
    <name evidence="7" type="ORF">RQ831_16405</name>
</gene>
<dbReference type="GO" id="GO:0003700">
    <property type="term" value="F:DNA-binding transcription factor activity"/>
    <property type="evidence" value="ECO:0007669"/>
    <property type="project" value="InterPro"/>
</dbReference>
<feature type="domain" description="HTH marR-type" evidence="5">
    <location>
        <begin position="5"/>
        <end position="139"/>
    </location>
</feature>